<accession>A0A9N9DFN2</accession>
<feature type="non-terminal residue" evidence="1">
    <location>
        <position position="1"/>
    </location>
</feature>
<reference evidence="1" key="1">
    <citation type="submission" date="2021-06" db="EMBL/GenBank/DDBJ databases">
        <authorList>
            <person name="Kallberg Y."/>
            <person name="Tangrot J."/>
            <person name="Rosling A."/>
        </authorList>
    </citation>
    <scope>NUCLEOTIDE SEQUENCE</scope>
    <source>
        <strain evidence="1">87-6 pot B 2015</strain>
    </source>
</reference>
<protein>
    <submittedName>
        <fullName evidence="1">2597_t:CDS:1</fullName>
    </submittedName>
</protein>
<dbReference type="AlphaFoldDB" id="A0A9N9DFN2"/>
<gene>
    <name evidence="1" type="ORF">FMOSSE_LOCUS10859</name>
</gene>
<proteinExistence type="predicted"/>
<name>A0A9N9DFN2_FUNMO</name>
<dbReference type="Proteomes" id="UP000789375">
    <property type="component" value="Unassembled WGS sequence"/>
</dbReference>
<organism evidence="1 2">
    <name type="scientific">Funneliformis mosseae</name>
    <name type="common">Endomycorrhizal fungus</name>
    <name type="synonym">Glomus mosseae</name>
    <dbReference type="NCBI Taxonomy" id="27381"/>
    <lineage>
        <taxon>Eukaryota</taxon>
        <taxon>Fungi</taxon>
        <taxon>Fungi incertae sedis</taxon>
        <taxon>Mucoromycota</taxon>
        <taxon>Glomeromycotina</taxon>
        <taxon>Glomeromycetes</taxon>
        <taxon>Glomerales</taxon>
        <taxon>Glomeraceae</taxon>
        <taxon>Funneliformis</taxon>
    </lineage>
</organism>
<keyword evidence="2" id="KW-1185">Reference proteome</keyword>
<evidence type="ECO:0000313" key="1">
    <source>
        <dbReference type="EMBL" id="CAG8638443.1"/>
    </source>
</evidence>
<evidence type="ECO:0000313" key="2">
    <source>
        <dbReference type="Proteomes" id="UP000789375"/>
    </source>
</evidence>
<sequence length="39" mass="5038">LCYQRIKPQEENIWVLTKWSRNDYEKYPRIPFILWEEDH</sequence>
<comment type="caution">
    <text evidence="1">The sequence shown here is derived from an EMBL/GenBank/DDBJ whole genome shotgun (WGS) entry which is preliminary data.</text>
</comment>
<dbReference type="EMBL" id="CAJVPP010003842">
    <property type="protein sequence ID" value="CAG8638443.1"/>
    <property type="molecule type" value="Genomic_DNA"/>
</dbReference>